<reference evidence="2" key="1">
    <citation type="submission" date="2017-02" db="UniProtKB">
        <authorList>
            <consortium name="WormBaseParasite"/>
        </authorList>
    </citation>
    <scope>IDENTIFICATION</scope>
</reference>
<proteinExistence type="predicted"/>
<dbReference type="Proteomes" id="UP000036681">
    <property type="component" value="Unplaced"/>
</dbReference>
<sequence length="103" mass="11428">MALLEEGRSKEVQGFAEEYVQTGLVATIKFSEAELFTHGMTTTTLMTLLEEGRSKEVQGFAEEYVQTGLVATIKFSEAELFTHGMTTTTVVLLDDVSERSQKK</sequence>
<evidence type="ECO:0000313" key="2">
    <source>
        <dbReference type="WBParaSite" id="ALUE_0001259901-mRNA-1"/>
    </source>
</evidence>
<organism evidence="1 2">
    <name type="scientific">Ascaris lumbricoides</name>
    <name type="common">Giant roundworm</name>
    <dbReference type="NCBI Taxonomy" id="6252"/>
    <lineage>
        <taxon>Eukaryota</taxon>
        <taxon>Metazoa</taxon>
        <taxon>Ecdysozoa</taxon>
        <taxon>Nematoda</taxon>
        <taxon>Chromadorea</taxon>
        <taxon>Rhabditida</taxon>
        <taxon>Spirurina</taxon>
        <taxon>Ascaridomorpha</taxon>
        <taxon>Ascaridoidea</taxon>
        <taxon>Ascarididae</taxon>
        <taxon>Ascaris</taxon>
    </lineage>
</organism>
<accession>A0A0M3I6D5</accession>
<keyword evidence="1" id="KW-1185">Reference proteome</keyword>
<evidence type="ECO:0000313" key="1">
    <source>
        <dbReference type="Proteomes" id="UP000036681"/>
    </source>
</evidence>
<dbReference type="WBParaSite" id="ALUE_0001259901-mRNA-1">
    <property type="protein sequence ID" value="ALUE_0001259901-mRNA-1"/>
    <property type="gene ID" value="ALUE_0001259901"/>
</dbReference>
<protein>
    <submittedName>
        <fullName evidence="2">Beta-lactamase</fullName>
    </submittedName>
</protein>
<dbReference type="AlphaFoldDB" id="A0A0M3I6D5"/>
<name>A0A0M3I6D5_ASCLU</name>